<evidence type="ECO:0000313" key="1">
    <source>
        <dbReference type="EMBL" id="QIA97932.1"/>
    </source>
</evidence>
<name>A0A6C0T5F4_AMAPA</name>
<proteinExistence type="predicted"/>
<reference evidence="1" key="1">
    <citation type="submission" date="2020-02" db="EMBL/GenBank/DDBJ databases">
        <title>The eccDNA Replicon: A heritable, self-replicating, extra-nuclear vehicle that enables gene amplification and rapid adaptive evolution in Amaranthus palmeri.</title>
        <authorList>
            <person name="Saski C.A."/>
            <person name="Molin W.T."/>
        </authorList>
    </citation>
    <scope>NUCLEOTIDE SEQUENCE</scope>
</reference>
<sequence>MFGLYAFFIEFHSMPMKNALLNCSTMKRLKGVPHLYEWDDQRDNAMNKRNKNSNFHLLRHGLCAPKYKSKKWSITIQAIAIYKPKNKKGPLPTLKCTP</sequence>
<dbReference type="EMBL" id="MT025716">
    <property type="protein sequence ID" value="QIA97932.1"/>
    <property type="molecule type" value="Genomic_DNA"/>
</dbReference>
<organism evidence="1">
    <name type="scientific">Amaranthus palmeri</name>
    <name type="common">Palmer's pigweed</name>
    <dbReference type="NCBI Taxonomy" id="107608"/>
    <lineage>
        <taxon>Eukaryota</taxon>
        <taxon>Viridiplantae</taxon>
        <taxon>Streptophyta</taxon>
        <taxon>Embryophyta</taxon>
        <taxon>Tracheophyta</taxon>
        <taxon>Spermatophyta</taxon>
        <taxon>Magnoliopsida</taxon>
        <taxon>eudicotyledons</taxon>
        <taxon>Gunneridae</taxon>
        <taxon>Pentapetalae</taxon>
        <taxon>Caryophyllales</taxon>
        <taxon>Amaranthaceae</taxon>
        <taxon>Amaranthus</taxon>
    </lineage>
</organism>
<accession>A0A6C0T5F4</accession>
<protein>
    <submittedName>
        <fullName evidence="1">Uncharacterized protein</fullName>
    </submittedName>
</protein>
<dbReference type="AlphaFoldDB" id="A0A6C0T5F4"/>
<gene>
    <name evidence="1" type="ORF">AP_R.00g000300-v1.0.a3</name>
</gene>